<evidence type="ECO:0000313" key="2">
    <source>
        <dbReference type="Proteomes" id="UP001147760"/>
    </source>
</evidence>
<organism evidence="1 2">
    <name type="scientific">Penicillium desertorum</name>
    <dbReference type="NCBI Taxonomy" id="1303715"/>
    <lineage>
        <taxon>Eukaryota</taxon>
        <taxon>Fungi</taxon>
        <taxon>Dikarya</taxon>
        <taxon>Ascomycota</taxon>
        <taxon>Pezizomycotina</taxon>
        <taxon>Eurotiomycetes</taxon>
        <taxon>Eurotiomycetidae</taxon>
        <taxon>Eurotiales</taxon>
        <taxon>Aspergillaceae</taxon>
        <taxon>Penicillium</taxon>
    </lineage>
</organism>
<gene>
    <name evidence="1" type="ORF">N7530_003696</name>
</gene>
<reference evidence="1" key="1">
    <citation type="submission" date="2022-12" db="EMBL/GenBank/DDBJ databases">
        <authorList>
            <person name="Petersen C."/>
        </authorList>
    </citation>
    <scope>NUCLEOTIDE SEQUENCE</scope>
    <source>
        <strain evidence="1">IBT 17660</strain>
    </source>
</reference>
<protein>
    <submittedName>
        <fullName evidence="1">Nuclear mRNA splicing factor-associated protein</fullName>
    </submittedName>
</protein>
<dbReference type="EMBL" id="JAPWDO010000003">
    <property type="protein sequence ID" value="KAJ5478187.1"/>
    <property type="molecule type" value="Genomic_DNA"/>
</dbReference>
<reference evidence="1" key="2">
    <citation type="journal article" date="2023" name="IMA Fungus">
        <title>Comparative genomic study of the Penicillium genus elucidates a diverse pangenome and 15 lateral gene transfer events.</title>
        <authorList>
            <person name="Petersen C."/>
            <person name="Sorensen T."/>
            <person name="Nielsen M.R."/>
            <person name="Sondergaard T.E."/>
            <person name="Sorensen J.L."/>
            <person name="Fitzpatrick D.A."/>
            <person name="Frisvad J.C."/>
            <person name="Nielsen K.L."/>
        </authorList>
    </citation>
    <scope>NUCLEOTIDE SEQUENCE</scope>
    <source>
        <strain evidence="1">IBT 17660</strain>
    </source>
</reference>
<sequence length="64" mass="7248">MDFPTDVAEFDNDPRISFTRLDNSFLLETSGGRESLFNSIATTCLRLHSRPLNAPPRKLRPLSL</sequence>
<dbReference type="OrthoDB" id="10258585at2759"/>
<comment type="caution">
    <text evidence="1">The sequence shown here is derived from an EMBL/GenBank/DDBJ whole genome shotgun (WGS) entry which is preliminary data.</text>
</comment>
<dbReference type="AlphaFoldDB" id="A0A9W9WX92"/>
<proteinExistence type="predicted"/>
<evidence type="ECO:0000313" key="1">
    <source>
        <dbReference type="EMBL" id="KAJ5478187.1"/>
    </source>
</evidence>
<name>A0A9W9WX92_9EURO</name>
<dbReference type="Proteomes" id="UP001147760">
    <property type="component" value="Unassembled WGS sequence"/>
</dbReference>
<keyword evidence="2" id="KW-1185">Reference proteome</keyword>
<accession>A0A9W9WX92</accession>